<proteinExistence type="predicted"/>
<organism evidence="2 3">
    <name type="scientific">Anopheles maculatus</name>
    <dbReference type="NCBI Taxonomy" id="74869"/>
    <lineage>
        <taxon>Eukaryota</taxon>
        <taxon>Metazoa</taxon>
        <taxon>Ecdysozoa</taxon>
        <taxon>Arthropoda</taxon>
        <taxon>Hexapoda</taxon>
        <taxon>Insecta</taxon>
        <taxon>Pterygota</taxon>
        <taxon>Neoptera</taxon>
        <taxon>Endopterygota</taxon>
        <taxon>Diptera</taxon>
        <taxon>Nematocera</taxon>
        <taxon>Culicoidea</taxon>
        <taxon>Culicidae</taxon>
        <taxon>Anophelinae</taxon>
        <taxon>Anopheles</taxon>
        <taxon>Anopheles maculatus group</taxon>
    </lineage>
</organism>
<evidence type="ECO:0000313" key="2">
    <source>
        <dbReference type="EnsemblMetazoa" id="AMAM001209-PA"/>
    </source>
</evidence>
<sequence length="232" mass="25062">TEPHQKSLPSFYIERLLGFGGSEHAASPNCSLKVEDPLVKTLLTVSKLSGCEKRTPSHGGTPTSLCSTPPSGSAISIASEREWCGATSSLASPLPEARLDDVPSPSYSRSCAIASIVHNQTTAQQSISPGGARKVNAVYIAWPEGRTLEVNLNRFQHKMLSSTHGSTQDLVATYGKWPSDTGTMPAVHLLQERPSHKPNLTKLNINGSDPYFHLQGKQDLDTTAIYYIFAFL</sequence>
<accession>A0A182S7G1</accession>
<dbReference type="EnsemblMetazoa" id="AMAM001209-RA">
    <property type="protein sequence ID" value="AMAM001209-PA"/>
    <property type="gene ID" value="AMAM001209"/>
</dbReference>
<evidence type="ECO:0000313" key="3">
    <source>
        <dbReference type="Proteomes" id="UP000075901"/>
    </source>
</evidence>
<dbReference type="VEuPathDB" id="VectorBase:AMAM001209"/>
<protein>
    <submittedName>
        <fullName evidence="2">Uncharacterized protein</fullName>
    </submittedName>
</protein>
<keyword evidence="3" id="KW-1185">Reference proteome</keyword>
<feature type="compositionally biased region" description="Polar residues" evidence="1">
    <location>
        <begin position="58"/>
        <end position="71"/>
    </location>
</feature>
<reference evidence="3" key="1">
    <citation type="submission" date="2013-09" db="EMBL/GenBank/DDBJ databases">
        <title>The Genome Sequence of Anopheles maculatus species B.</title>
        <authorList>
            <consortium name="The Broad Institute Genomics Platform"/>
            <person name="Neafsey D.E."/>
            <person name="Besansky N."/>
            <person name="Howell P."/>
            <person name="Walton C."/>
            <person name="Young S.K."/>
            <person name="Zeng Q."/>
            <person name="Gargeya S."/>
            <person name="Fitzgerald M."/>
            <person name="Haas B."/>
            <person name="Abouelleil A."/>
            <person name="Allen A.W."/>
            <person name="Alvarado L."/>
            <person name="Arachchi H.M."/>
            <person name="Berlin A.M."/>
            <person name="Chapman S.B."/>
            <person name="Gainer-Dewar J."/>
            <person name="Goldberg J."/>
            <person name="Griggs A."/>
            <person name="Gujja S."/>
            <person name="Hansen M."/>
            <person name="Howarth C."/>
            <person name="Imamovic A."/>
            <person name="Ireland A."/>
            <person name="Larimer J."/>
            <person name="McCowan C."/>
            <person name="Murphy C."/>
            <person name="Pearson M."/>
            <person name="Poon T.W."/>
            <person name="Priest M."/>
            <person name="Roberts A."/>
            <person name="Saif S."/>
            <person name="Shea T."/>
            <person name="Sisk P."/>
            <person name="Sykes S."/>
            <person name="Wortman J."/>
            <person name="Nusbaum C."/>
            <person name="Birren B."/>
        </authorList>
    </citation>
    <scope>NUCLEOTIDE SEQUENCE [LARGE SCALE GENOMIC DNA]</scope>
    <source>
        <strain evidence="3">maculatus3</strain>
    </source>
</reference>
<evidence type="ECO:0000256" key="1">
    <source>
        <dbReference type="SAM" id="MobiDB-lite"/>
    </source>
</evidence>
<feature type="region of interest" description="Disordered" evidence="1">
    <location>
        <begin position="51"/>
        <end position="71"/>
    </location>
</feature>
<dbReference type="AlphaFoldDB" id="A0A182S7G1"/>
<name>A0A182S7G1_9DIPT</name>
<reference evidence="2" key="2">
    <citation type="submission" date="2020-05" db="UniProtKB">
        <authorList>
            <consortium name="EnsemblMetazoa"/>
        </authorList>
    </citation>
    <scope>IDENTIFICATION</scope>
    <source>
        <strain evidence="2">maculatus3</strain>
    </source>
</reference>
<dbReference type="Proteomes" id="UP000075901">
    <property type="component" value="Unassembled WGS sequence"/>
</dbReference>